<dbReference type="Gene3D" id="1.10.8.60">
    <property type="match status" value="1"/>
</dbReference>
<sequence>MLAARGRLRWNYYKLFCGHRSTMMLQIRTHPLSGVRERVDVTIIAATIRLDKTDPALLRPYENDWKDIFDVHLSQRACSSDLCIEELARLTEGYTGAEI</sequence>
<dbReference type="SUPFAM" id="SSF52540">
    <property type="entry name" value="P-loop containing nucleoside triphosphate hydrolases"/>
    <property type="match status" value="1"/>
</dbReference>
<gene>
    <name evidence="1" type="ORF">FPE_LOCUS8621</name>
</gene>
<organism evidence="1 2">
    <name type="scientific">Fraxinus pennsylvanica</name>
    <dbReference type="NCBI Taxonomy" id="56036"/>
    <lineage>
        <taxon>Eukaryota</taxon>
        <taxon>Viridiplantae</taxon>
        <taxon>Streptophyta</taxon>
        <taxon>Embryophyta</taxon>
        <taxon>Tracheophyta</taxon>
        <taxon>Spermatophyta</taxon>
        <taxon>Magnoliopsida</taxon>
        <taxon>eudicotyledons</taxon>
        <taxon>Gunneridae</taxon>
        <taxon>Pentapetalae</taxon>
        <taxon>asterids</taxon>
        <taxon>lamiids</taxon>
        <taxon>Lamiales</taxon>
        <taxon>Oleaceae</taxon>
        <taxon>Oleeae</taxon>
        <taxon>Fraxinus</taxon>
    </lineage>
</organism>
<evidence type="ECO:0000313" key="2">
    <source>
        <dbReference type="Proteomes" id="UP000834106"/>
    </source>
</evidence>
<protein>
    <submittedName>
        <fullName evidence="1">Uncharacterized protein</fullName>
    </submittedName>
</protein>
<keyword evidence="2" id="KW-1185">Reference proteome</keyword>
<proteinExistence type="predicted"/>
<dbReference type="EMBL" id="OU503040">
    <property type="protein sequence ID" value="CAI9761191.1"/>
    <property type="molecule type" value="Genomic_DNA"/>
</dbReference>
<dbReference type="Gene3D" id="3.40.50.300">
    <property type="entry name" value="P-loop containing nucleotide triphosphate hydrolases"/>
    <property type="match status" value="1"/>
</dbReference>
<dbReference type="InterPro" id="IPR027417">
    <property type="entry name" value="P-loop_NTPase"/>
</dbReference>
<name>A0AAD1Z114_9LAMI</name>
<reference evidence="1" key="1">
    <citation type="submission" date="2023-05" db="EMBL/GenBank/DDBJ databases">
        <authorList>
            <person name="Huff M."/>
        </authorList>
    </citation>
    <scope>NUCLEOTIDE SEQUENCE</scope>
</reference>
<dbReference type="AlphaFoldDB" id="A0AAD1Z114"/>
<accession>A0AAD1Z114</accession>
<evidence type="ECO:0000313" key="1">
    <source>
        <dbReference type="EMBL" id="CAI9761191.1"/>
    </source>
</evidence>
<dbReference type="Proteomes" id="UP000834106">
    <property type="component" value="Chromosome 5"/>
</dbReference>